<reference evidence="20" key="2">
    <citation type="submission" date="2025-08" db="UniProtKB">
        <authorList>
            <consortium name="Ensembl"/>
        </authorList>
    </citation>
    <scope>IDENTIFICATION</scope>
</reference>
<keyword evidence="7" id="KW-0812">Transmembrane</keyword>
<keyword evidence="10" id="KW-1133">Transmembrane helix</keyword>
<evidence type="ECO:0000256" key="15">
    <source>
        <dbReference type="ARBA" id="ARBA00041029"/>
    </source>
</evidence>
<dbReference type="GO" id="GO:0005789">
    <property type="term" value="C:endoplasmic reticulum membrane"/>
    <property type="evidence" value="ECO:0007669"/>
    <property type="project" value="UniProtKB-SubCell"/>
</dbReference>
<organism evidence="20 21">
    <name type="scientific">Maylandia zebra</name>
    <name type="common">zebra mbuna</name>
    <dbReference type="NCBI Taxonomy" id="106582"/>
    <lineage>
        <taxon>Eukaryota</taxon>
        <taxon>Metazoa</taxon>
        <taxon>Chordata</taxon>
        <taxon>Craniata</taxon>
        <taxon>Vertebrata</taxon>
        <taxon>Euteleostomi</taxon>
        <taxon>Actinopterygii</taxon>
        <taxon>Neopterygii</taxon>
        <taxon>Teleostei</taxon>
        <taxon>Neoteleostei</taxon>
        <taxon>Acanthomorphata</taxon>
        <taxon>Ovalentaria</taxon>
        <taxon>Cichlomorphae</taxon>
        <taxon>Cichliformes</taxon>
        <taxon>Cichlidae</taxon>
        <taxon>African cichlids</taxon>
        <taxon>Pseudocrenilabrinae</taxon>
        <taxon>Haplochromini</taxon>
        <taxon>Maylandia</taxon>
        <taxon>Maylandia zebra complex</taxon>
    </lineage>
</organism>
<evidence type="ECO:0000256" key="9">
    <source>
        <dbReference type="ARBA" id="ARBA00022848"/>
    </source>
</evidence>
<keyword evidence="9" id="KW-0492">Microsome</keyword>
<evidence type="ECO:0000256" key="18">
    <source>
        <dbReference type="ARBA" id="ARBA00093466"/>
    </source>
</evidence>
<keyword evidence="21" id="KW-1185">Reference proteome</keyword>
<name>A0A3P9BXF4_9CICH</name>
<keyword evidence="8" id="KW-0256">Endoplasmic reticulum</keyword>
<keyword evidence="12" id="KW-0472">Membrane</keyword>
<evidence type="ECO:0000313" key="21">
    <source>
        <dbReference type="Proteomes" id="UP000265160"/>
    </source>
</evidence>
<dbReference type="AlphaFoldDB" id="A0A3P9BXF4"/>
<dbReference type="Gene3D" id="3.40.630.30">
    <property type="match status" value="1"/>
</dbReference>
<dbReference type="EC" id="2.3.1.17" evidence="14"/>
<evidence type="ECO:0000256" key="4">
    <source>
        <dbReference type="ARBA" id="ARBA00004496"/>
    </source>
</evidence>
<evidence type="ECO:0000313" key="20">
    <source>
        <dbReference type="Ensembl" id="ENSMZEP00005014579.1"/>
    </source>
</evidence>
<comment type="similarity">
    <text evidence="18">Belongs to the NAT8 family.</text>
</comment>
<dbReference type="SUPFAM" id="SSF55729">
    <property type="entry name" value="Acyl-CoA N-acyltransferases (Nat)"/>
    <property type="match status" value="1"/>
</dbReference>
<comment type="catalytic activity">
    <reaction evidence="17">
        <text>L-aspartate + acetyl-CoA = N-acetyl-L-aspartate + CoA + H(+)</text>
        <dbReference type="Rhea" id="RHEA:14165"/>
        <dbReference type="ChEBI" id="CHEBI:15378"/>
        <dbReference type="ChEBI" id="CHEBI:16953"/>
        <dbReference type="ChEBI" id="CHEBI:29991"/>
        <dbReference type="ChEBI" id="CHEBI:57287"/>
        <dbReference type="ChEBI" id="CHEBI:57288"/>
        <dbReference type="EC" id="2.3.1.17"/>
    </reaction>
    <physiologicalReaction direction="left-to-right" evidence="17">
        <dbReference type="Rhea" id="RHEA:14166"/>
    </physiologicalReaction>
</comment>
<reference evidence="20" key="3">
    <citation type="submission" date="2025-09" db="UniProtKB">
        <authorList>
            <consortium name="Ensembl"/>
        </authorList>
    </citation>
    <scope>IDENTIFICATION</scope>
</reference>
<evidence type="ECO:0000259" key="19">
    <source>
        <dbReference type="PROSITE" id="PS51186"/>
    </source>
</evidence>
<evidence type="ECO:0000256" key="11">
    <source>
        <dbReference type="ARBA" id="ARBA00023128"/>
    </source>
</evidence>
<evidence type="ECO:0000256" key="2">
    <source>
        <dbReference type="ARBA" id="ARBA00004304"/>
    </source>
</evidence>
<dbReference type="InterPro" id="IPR016181">
    <property type="entry name" value="Acyl_CoA_acyltransferase"/>
</dbReference>
<accession>A0A3P9BXF4</accession>
<evidence type="ECO:0000256" key="7">
    <source>
        <dbReference type="ARBA" id="ARBA00022692"/>
    </source>
</evidence>
<comment type="subcellular location">
    <subcellularLocation>
        <location evidence="4">Cytoplasm</location>
    </subcellularLocation>
    <subcellularLocation>
        <location evidence="3">Endoplasmic reticulum membrane</location>
        <topology evidence="3">Single-pass membrane protein</topology>
    </subcellularLocation>
    <subcellularLocation>
        <location evidence="1">Microsome membrane</location>
        <topology evidence="1">Single-pass membrane protein</topology>
    </subcellularLocation>
    <subcellularLocation>
        <location evidence="2">Mitochondrion membrane</location>
        <topology evidence="2">Single-pass membrane protein</topology>
    </subcellularLocation>
</comment>
<evidence type="ECO:0000256" key="10">
    <source>
        <dbReference type="ARBA" id="ARBA00022989"/>
    </source>
</evidence>
<proteinExistence type="inferred from homology"/>
<dbReference type="Proteomes" id="UP000265160">
    <property type="component" value="LG6"/>
</dbReference>
<evidence type="ECO:0000256" key="6">
    <source>
        <dbReference type="ARBA" id="ARBA00022679"/>
    </source>
</evidence>
<keyword evidence="6" id="KW-0808">Transferase</keyword>
<dbReference type="InterPro" id="IPR000182">
    <property type="entry name" value="GNAT_dom"/>
</dbReference>
<protein>
    <recommendedName>
        <fullName evidence="15">N-acetylaspartate synthetase</fullName>
        <ecNumber evidence="14">2.3.1.17</ecNumber>
    </recommendedName>
    <alternativeName>
        <fullName evidence="16">N-acetyltransferase 8-like protein</fullName>
    </alternativeName>
</protein>
<dbReference type="Ensembl" id="ENSMZET00005015062.1">
    <property type="protein sequence ID" value="ENSMZEP00005014579.1"/>
    <property type="gene ID" value="ENSMZEG00005010967.1"/>
</dbReference>
<keyword evidence="13" id="KW-0012">Acyltransferase</keyword>
<keyword evidence="11" id="KW-0496">Mitochondrion</keyword>
<evidence type="ECO:0000256" key="3">
    <source>
        <dbReference type="ARBA" id="ARBA00004389"/>
    </source>
</evidence>
<dbReference type="PROSITE" id="PS51186">
    <property type="entry name" value="GNAT"/>
    <property type="match status" value="1"/>
</dbReference>
<feature type="domain" description="N-acetyltransferase" evidence="19">
    <location>
        <begin position="1"/>
        <end position="114"/>
    </location>
</feature>
<dbReference type="GO" id="GO:0031966">
    <property type="term" value="C:mitochondrial membrane"/>
    <property type="evidence" value="ECO:0007669"/>
    <property type="project" value="UniProtKB-SubCell"/>
</dbReference>
<dbReference type="Pfam" id="PF00583">
    <property type="entry name" value="Acetyltransf_1"/>
    <property type="match status" value="1"/>
</dbReference>
<dbReference type="CDD" id="cd04301">
    <property type="entry name" value="NAT_SF"/>
    <property type="match status" value="1"/>
</dbReference>
<evidence type="ECO:0000256" key="1">
    <source>
        <dbReference type="ARBA" id="ARBA00004111"/>
    </source>
</evidence>
<evidence type="ECO:0000256" key="16">
    <source>
        <dbReference type="ARBA" id="ARBA00043248"/>
    </source>
</evidence>
<dbReference type="GO" id="GO:0017188">
    <property type="term" value="F:L-aspartate N-acetyltransferase activity"/>
    <property type="evidence" value="ECO:0007669"/>
    <property type="project" value="UniProtKB-EC"/>
</dbReference>
<keyword evidence="5" id="KW-0963">Cytoplasm</keyword>
<dbReference type="InterPro" id="IPR050769">
    <property type="entry name" value="NAT_camello-type"/>
</dbReference>
<dbReference type="PANTHER" id="PTHR13947:SF11">
    <property type="entry name" value="N-ACETYLASPARTATE SYNTHETASE"/>
    <property type="match status" value="1"/>
</dbReference>
<sequence length="134" mass="14912">MADIDKILSVYCLLAPGSCFWVAVLEGKVVGTVAARMSVDQRYRKCGVGVVLGRKVLEFAAHYGYSSVILGTTAYAPAAHRLYQRLGFCCVGSLLEKIFYRVLHHHYRIDVQNISLKWTPTTVNAQVTKNEGNF</sequence>
<dbReference type="STRING" id="106582.ENSMZEP00005014579"/>
<evidence type="ECO:0000256" key="5">
    <source>
        <dbReference type="ARBA" id="ARBA00022490"/>
    </source>
</evidence>
<dbReference type="PANTHER" id="PTHR13947">
    <property type="entry name" value="GNAT FAMILY N-ACETYLTRANSFERASE"/>
    <property type="match status" value="1"/>
</dbReference>
<evidence type="ECO:0000256" key="14">
    <source>
        <dbReference type="ARBA" id="ARBA00039136"/>
    </source>
</evidence>
<reference evidence="20 21" key="1">
    <citation type="journal article" date="2014" name="Nature">
        <title>The genomic substrate for adaptive radiation in African cichlid fish.</title>
        <authorList>
            <person name="Brawand D."/>
            <person name="Wagner C.E."/>
            <person name="Li Y.I."/>
            <person name="Malinsky M."/>
            <person name="Keller I."/>
            <person name="Fan S."/>
            <person name="Simakov O."/>
            <person name="Ng A.Y."/>
            <person name="Lim Z.W."/>
            <person name="Bezault E."/>
            <person name="Turner-Maier J."/>
            <person name="Johnson J."/>
            <person name="Alcazar R."/>
            <person name="Noh H.J."/>
            <person name="Russell P."/>
            <person name="Aken B."/>
            <person name="Alfoldi J."/>
            <person name="Amemiya C."/>
            <person name="Azzouzi N."/>
            <person name="Baroiller J.F."/>
            <person name="Barloy-Hubler F."/>
            <person name="Berlin A."/>
            <person name="Bloomquist R."/>
            <person name="Carleton K.L."/>
            <person name="Conte M.A."/>
            <person name="D'Cotta H."/>
            <person name="Eshel O."/>
            <person name="Gaffney L."/>
            <person name="Galibert F."/>
            <person name="Gante H.F."/>
            <person name="Gnerre S."/>
            <person name="Greuter L."/>
            <person name="Guyon R."/>
            <person name="Haddad N.S."/>
            <person name="Haerty W."/>
            <person name="Harris R.M."/>
            <person name="Hofmann H.A."/>
            <person name="Hourlier T."/>
            <person name="Hulata G."/>
            <person name="Jaffe D.B."/>
            <person name="Lara M."/>
            <person name="Lee A.P."/>
            <person name="MacCallum I."/>
            <person name="Mwaiko S."/>
            <person name="Nikaido M."/>
            <person name="Nishihara H."/>
            <person name="Ozouf-Costaz C."/>
            <person name="Penman D.J."/>
            <person name="Przybylski D."/>
            <person name="Rakotomanga M."/>
            <person name="Renn S.C.P."/>
            <person name="Ribeiro F.J."/>
            <person name="Ron M."/>
            <person name="Salzburger W."/>
            <person name="Sanchez-Pulido L."/>
            <person name="Santos M.E."/>
            <person name="Searle S."/>
            <person name="Sharpe T."/>
            <person name="Swofford R."/>
            <person name="Tan F.J."/>
            <person name="Williams L."/>
            <person name="Young S."/>
            <person name="Yin S."/>
            <person name="Okada N."/>
            <person name="Kocher T.D."/>
            <person name="Miska E.A."/>
            <person name="Lander E.S."/>
            <person name="Venkatesh B."/>
            <person name="Fernald R.D."/>
            <person name="Meyer A."/>
            <person name="Ponting C.P."/>
            <person name="Streelman J.T."/>
            <person name="Lindblad-Toh K."/>
            <person name="Seehausen O."/>
            <person name="Di Palma F."/>
        </authorList>
    </citation>
    <scope>NUCLEOTIDE SEQUENCE</scope>
</reference>
<evidence type="ECO:0000256" key="8">
    <source>
        <dbReference type="ARBA" id="ARBA00022824"/>
    </source>
</evidence>
<evidence type="ECO:0000256" key="17">
    <source>
        <dbReference type="ARBA" id="ARBA00049272"/>
    </source>
</evidence>
<evidence type="ECO:0000256" key="13">
    <source>
        <dbReference type="ARBA" id="ARBA00023315"/>
    </source>
</evidence>
<dbReference type="GeneTree" id="ENSGT00940000180797"/>
<evidence type="ECO:0000256" key="12">
    <source>
        <dbReference type="ARBA" id="ARBA00023136"/>
    </source>
</evidence>